<sequence>MKRSVSLFFVFFLIFCKPPAESFEDRVLKPLFESLTLLAYPYLINTCAVSPTFYYGPVPPIQEGYGSRGNRFVSSVALQNPSAPRNVCVYYPSDISSKAPVLFLIHGFSSPSAEAYYPLIDFYVSKGYVVVFPIYISDRRDPNENYKIMLDGIDYAVGQFDGIIDTTRVGYMGHSYGGGATPYLAHQGIIVKGWGSNGSFIFLSAPWYSFAVDNTQLGQFTDSTKMIVQIYDTDDVVDNRMAIDIFTNIGIGAAEKNFEILSSQTYQGYFLNADHYTPIKNTVIGLGNLDALDYYGVWKQLEALADYTFNGSASAKSVALGNGSVEQIYMGSYPDGTPVQPMTVTNTPNPLHPENYFEQPFSDPLNPRF</sequence>
<dbReference type="EMBL" id="NPEF01000008">
    <property type="protein sequence ID" value="PJZ94655.1"/>
    <property type="molecule type" value="Genomic_DNA"/>
</dbReference>
<dbReference type="Proteomes" id="UP000232122">
    <property type="component" value="Unassembled WGS sequence"/>
</dbReference>
<keyword evidence="4" id="KW-1185">Reference proteome</keyword>
<dbReference type="InterPro" id="IPR029058">
    <property type="entry name" value="AB_hydrolase_fold"/>
</dbReference>
<organism evidence="3">
    <name type="scientific">Leptospira ellisii</name>
    <dbReference type="NCBI Taxonomy" id="2023197"/>
    <lineage>
        <taxon>Bacteria</taxon>
        <taxon>Pseudomonadati</taxon>
        <taxon>Spirochaetota</taxon>
        <taxon>Spirochaetia</taxon>
        <taxon>Leptospirales</taxon>
        <taxon>Leptospiraceae</taxon>
        <taxon>Leptospira</taxon>
    </lineage>
</organism>
<dbReference type="OrthoDB" id="339159at2"/>
<dbReference type="RefSeq" id="WP_100746494.1">
    <property type="nucleotide sequence ID" value="NZ_NPEF02000024.1"/>
</dbReference>
<keyword evidence="3" id="KW-0378">Hydrolase</keyword>
<evidence type="ECO:0000313" key="3">
    <source>
        <dbReference type="EMBL" id="PJZ94655.1"/>
    </source>
</evidence>
<reference evidence="2 4" key="2">
    <citation type="journal article" date="2018" name="Microb. Genom.">
        <title>Deciphering the unexplored Leptospira diversity from soils uncovers genomic evolution to virulence.</title>
        <authorList>
            <person name="Thibeaux R."/>
            <person name="Iraola G."/>
            <person name="Ferres I."/>
            <person name="Bierque E."/>
            <person name="Girault D."/>
            <person name="Soupe-Gilbert M.E."/>
            <person name="Picardeau M."/>
            <person name="Goarant C."/>
        </authorList>
    </citation>
    <scope>NUCLEOTIDE SEQUENCE [LARGE SCALE GENOMIC DNA]</scope>
    <source>
        <strain evidence="2 4">ATI7-C-A5</strain>
    </source>
</reference>
<keyword evidence="1" id="KW-0732">Signal</keyword>
<feature type="chain" id="PRO_5044577254" evidence="1">
    <location>
        <begin position="23"/>
        <end position="369"/>
    </location>
</feature>
<dbReference type="PANTHER" id="PTHR33428:SF14">
    <property type="entry name" value="CARBOXYLESTERASE TYPE B DOMAIN-CONTAINING PROTEIN"/>
    <property type="match status" value="1"/>
</dbReference>
<gene>
    <name evidence="3" type="ORF">CH379_01530</name>
    <name evidence="2" type="ORF">CH379_017420</name>
</gene>
<protein>
    <submittedName>
        <fullName evidence="3">Alpha/beta hydrolase</fullName>
    </submittedName>
</protein>
<accession>A0A2N0BDV5</accession>
<evidence type="ECO:0000256" key="1">
    <source>
        <dbReference type="SAM" id="SignalP"/>
    </source>
</evidence>
<reference evidence="2" key="3">
    <citation type="submission" date="2023-10" db="EMBL/GenBank/DDBJ databases">
        <authorList>
            <person name="Picardeau M."/>
            <person name="Thibeaux R."/>
        </authorList>
    </citation>
    <scope>NUCLEOTIDE SEQUENCE</scope>
    <source>
        <strain evidence="2">ATI7-C-A5</strain>
    </source>
</reference>
<dbReference type="Gene3D" id="3.40.50.1820">
    <property type="entry name" value="alpha/beta hydrolase"/>
    <property type="match status" value="1"/>
</dbReference>
<dbReference type="AlphaFoldDB" id="A0A2N0BDV5"/>
<dbReference type="EMBL" id="NPEF02000024">
    <property type="protein sequence ID" value="MDV6237417.1"/>
    <property type="molecule type" value="Genomic_DNA"/>
</dbReference>
<reference evidence="3" key="1">
    <citation type="submission" date="2017-07" db="EMBL/GenBank/DDBJ databases">
        <title>Leptospira spp. isolated from tropical soils.</title>
        <authorList>
            <person name="Thibeaux R."/>
            <person name="Iraola G."/>
            <person name="Ferres I."/>
            <person name="Bierque E."/>
            <person name="Girault D."/>
            <person name="Soupe-Gilbert M.-E."/>
            <person name="Picardeau M."/>
            <person name="Goarant C."/>
        </authorList>
    </citation>
    <scope>NUCLEOTIDE SEQUENCE [LARGE SCALE GENOMIC DNA]</scope>
    <source>
        <strain evidence="3">ATI7-C-A5</strain>
    </source>
</reference>
<dbReference type="PANTHER" id="PTHR33428">
    <property type="entry name" value="CHLOROPHYLLASE-2, CHLOROPLASTIC"/>
    <property type="match status" value="1"/>
</dbReference>
<accession>A0A2N0BM47</accession>
<proteinExistence type="predicted"/>
<dbReference type="SUPFAM" id="SSF53474">
    <property type="entry name" value="alpha/beta-Hydrolases"/>
    <property type="match status" value="1"/>
</dbReference>
<name>A0A2N0BDV5_9LEPT</name>
<evidence type="ECO:0000313" key="2">
    <source>
        <dbReference type="EMBL" id="MDV6237417.1"/>
    </source>
</evidence>
<feature type="signal peptide" evidence="1">
    <location>
        <begin position="1"/>
        <end position="22"/>
    </location>
</feature>
<dbReference type="GO" id="GO:0016787">
    <property type="term" value="F:hydrolase activity"/>
    <property type="evidence" value="ECO:0007669"/>
    <property type="project" value="UniProtKB-KW"/>
</dbReference>
<comment type="caution">
    <text evidence="3">The sequence shown here is derived from an EMBL/GenBank/DDBJ whole genome shotgun (WGS) entry which is preliminary data.</text>
</comment>
<evidence type="ECO:0000313" key="4">
    <source>
        <dbReference type="Proteomes" id="UP000232122"/>
    </source>
</evidence>